<evidence type="ECO:0000256" key="2">
    <source>
        <dbReference type="ARBA" id="ARBA00022801"/>
    </source>
</evidence>
<gene>
    <name evidence="5" type="ORF">EDD79_100958</name>
</gene>
<comment type="caution">
    <text evidence="5">The sequence shown here is derived from an EMBL/GenBank/DDBJ whole genome shotgun (WGS) entry which is preliminary data.</text>
</comment>
<dbReference type="CDD" id="cd02696">
    <property type="entry name" value="MurNAc-LAA"/>
    <property type="match status" value="1"/>
</dbReference>
<evidence type="ECO:0000256" key="1">
    <source>
        <dbReference type="ARBA" id="ARBA00022737"/>
    </source>
</evidence>
<dbReference type="SUPFAM" id="SSF53187">
    <property type="entry name" value="Zn-dependent exopeptidases"/>
    <property type="match status" value="1"/>
</dbReference>
<proteinExistence type="predicted"/>
<evidence type="ECO:0000313" key="5">
    <source>
        <dbReference type="EMBL" id="TCQ03478.1"/>
    </source>
</evidence>
<dbReference type="Pfam" id="PF11741">
    <property type="entry name" value="AMIN"/>
    <property type="match status" value="2"/>
</dbReference>
<evidence type="ECO:0000256" key="3">
    <source>
        <dbReference type="SAM" id="SignalP"/>
    </source>
</evidence>
<dbReference type="RefSeq" id="WP_132848022.1">
    <property type="nucleotide sequence ID" value="NZ_CP058648.1"/>
</dbReference>
<dbReference type="Pfam" id="PF00395">
    <property type="entry name" value="SLH"/>
    <property type="match status" value="1"/>
</dbReference>
<dbReference type="Pfam" id="PF01520">
    <property type="entry name" value="Amidase_3"/>
    <property type="match status" value="1"/>
</dbReference>
<dbReference type="EMBL" id="SLYC01000009">
    <property type="protein sequence ID" value="TCQ03478.1"/>
    <property type="molecule type" value="Genomic_DNA"/>
</dbReference>
<evidence type="ECO:0000313" key="6">
    <source>
        <dbReference type="Proteomes" id="UP000295504"/>
    </source>
</evidence>
<dbReference type="AlphaFoldDB" id="A0A4R2TIW6"/>
<dbReference type="InterPro" id="IPR050695">
    <property type="entry name" value="N-acetylmuramoyl_amidase_3"/>
</dbReference>
<keyword evidence="6" id="KW-1185">Reference proteome</keyword>
<keyword evidence="3" id="KW-0732">Signal</keyword>
<feature type="domain" description="SLH" evidence="4">
    <location>
        <begin position="27"/>
        <end position="90"/>
    </location>
</feature>
<dbReference type="InterPro" id="IPR001119">
    <property type="entry name" value="SLH_dom"/>
</dbReference>
<evidence type="ECO:0000259" key="4">
    <source>
        <dbReference type="PROSITE" id="PS51272"/>
    </source>
</evidence>
<reference evidence="5 6" key="1">
    <citation type="submission" date="2019-03" db="EMBL/GenBank/DDBJ databases">
        <title>Genomic Encyclopedia of Type Strains, Phase IV (KMG-IV): sequencing the most valuable type-strain genomes for metagenomic binning, comparative biology and taxonomic classification.</title>
        <authorList>
            <person name="Goeker M."/>
        </authorList>
    </citation>
    <scope>NUCLEOTIDE SEQUENCE [LARGE SCALE GENOMIC DNA]</scope>
    <source>
        <strain evidence="5 6">DSM 100013</strain>
    </source>
</reference>
<dbReference type="PROSITE" id="PS51272">
    <property type="entry name" value="SLH"/>
    <property type="match status" value="1"/>
</dbReference>
<name>A0A4R2TIW6_9FIRM</name>
<dbReference type="OrthoDB" id="9806267at2"/>
<dbReference type="PANTHER" id="PTHR30404">
    <property type="entry name" value="N-ACETYLMURAMOYL-L-ALANINE AMIDASE"/>
    <property type="match status" value="1"/>
</dbReference>
<dbReference type="Gene3D" id="2.60.40.3500">
    <property type="match status" value="2"/>
</dbReference>
<dbReference type="InterPro" id="IPR021731">
    <property type="entry name" value="AMIN_dom"/>
</dbReference>
<feature type="signal peptide" evidence="3">
    <location>
        <begin position="1"/>
        <end position="21"/>
    </location>
</feature>
<dbReference type="GO" id="GO:0030288">
    <property type="term" value="C:outer membrane-bounded periplasmic space"/>
    <property type="evidence" value="ECO:0007669"/>
    <property type="project" value="TreeGrafter"/>
</dbReference>
<feature type="chain" id="PRO_5039319606" evidence="3">
    <location>
        <begin position="22"/>
        <end position="776"/>
    </location>
</feature>
<dbReference type="PANTHER" id="PTHR30404:SF0">
    <property type="entry name" value="N-ACETYLMURAMOYL-L-ALANINE AMIDASE AMIC"/>
    <property type="match status" value="1"/>
</dbReference>
<keyword evidence="2" id="KW-0378">Hydrolase</keyword>
<dbReference type="GO" id="GO:0008745">
    <property type="term" value="F:N-acetylmuramoyl-L-alanine amidase activity"/>
    <property type="evidence" value="ECO:0007669"/>
    <property type="project" value="InterPro"/>
</dbReference>
<keyword evidence="1" id="KW-0677">Repeat</keyword>
<dbReference type="SMART" id="SM00646">
    <property type="entry name" value="Ami_3"/>
    <property type="match status" value="1"/>
</dbReference>
<dbReference type="Proteomes" id="UP000295504">
    <property type="component" value="Unassembled WGS sequence"/>
</dbReference>
<protein>
    <submittedName>
        <fullName evidence="5">N-acetylmuramoyl-L-alanine amidase</fullName>
    </submittedName>
</protein>
<dbReference type="Gene3D" id="3.40.630.40">
    <property type="entry name" value="Zn-dependent exopeptidases"/>
    <property type="match status" value="1"/>
</dbReference>
<dbReference type="GO" id="GO:0009253">
    <property type="term" value="P:peptidoglycan catabolic process"/>
    <property type="evidence" value="ECO:0007669"/>
    <property type="project" value="InterPro"/>
</dbReference>
<organism evidence="5 6">
    <name type="scientific">Serpentinicella alkaliphila</name>
    <dbReference type="NCBI Taxonomy" id="1734049"/>
    <lineage>
        <taxon>Bacteria</taxon>
        <taxon>Bacillati</taxon>
        <taxon>Bacillota</taxon>
        <taxon>Clostridia</taxon>
        <taxon>Peptostreptococcales</taxon>
        <taxon>Natronincolaceae</taxon>
        <taxon>Serpentinicella</taxon>
    </lineage>
</organism>
<accession>A0A4R2TIW6</accession>
<dbReference type="InterPro" id="IPR002508">
    <property type="entry name" value="MurNAc-LAA_cat"/>
</dbReference>
<sequence>MKKIIALILTISFLFASIVTSFSNTTNTKFADNKDIADYAKNAVNWAVNNNIIAGYENNTFRPRVEMQEAHWTIILTRYVSLGQVPVAKGNEHWADPAYRVAQDLLLPFKGLNSANVRSNAINRGDVARTIAAAFGFNLNLEQAVEFMYDNEFSAGTNPNLRNYSTYGVNSSLTRQDAVVFIQRINNLVAQRGGVNYRGTFYPIQIGNVPGIKNGGSTFTTQPDFTRFAIKSANETISDVVVLVRDNKPEIRLKTTNALTHKVTNLPSTDKSVTPDRLVFDFDNAKFDITNKSKLLSNNTMAIDINNEIVRRVRASQFEVNPFKTRIVLEVNTFANYRVFYDEVNKEMVISFNLTDAPPINRGQDRTYGTLNSINLNYVQNREVLSIDGLSIDDINVTTLEFPKRLVIDIKNTEVATSLLNSNTMNFNGRVAKVVRVSQFQPEQNYANTDKVARVVIDLSENVDTKDFTFEISKNSLAIYLEKANQAVIYRETGTSNSTLTLNANQTTNYTTNYDQFSNILSIFVPKNDINLAPTLTSINDSYIQHINIADLSDQFRVEIKLKNRIEHIILSPLNTKEFTIQFNRSATKYSDILIVIDPGHGGTQPGAVSPNLRLFESHIVLDVSHRLNNMLLNAGFQTYMTRVGDTTVGLQERADIANMLNADLFVSVHANAFTRPDVNGIETHYYPSEKNPMDFRDNKSLAQIFQNEMLKSLIGNNRGIFARENIVVLRETKMPAVLCELGYLTNPIEEARLATDDYRQKSAEAMFNAIIKYFE</sequence>